<gene>
    <name evidence="9" type="ORF">CRLFYP8_02632</name>
</gene>
<evidence type="ECO:0000259" key="8">
    <source>
        <dbReference type="PROSITE" id="PS50850"/>
    </source>
</evidence>
<keyword evidence="2" id="KW-0813">Transport</keyword>
<feature type="transmembrane region" description="Helical" evidence="7">
    <location>
        <begin position="44"/>
        <end position="67"/>
    </location>
</feature>
<feature type="transmembrane region" description="Helical" evidence="7">
    <location>
        <begin position="12"/>
        <end position="32"/>
    </location>
</feature>
<feature type="transmembrane region" description="Helical" evidence="7">
    <location>
        <begin position="375"/>
        <end position="397"/>
    </location>
</feature>
<feature type="transmembrane region" description="Helical" evidence="7">
    <location>
        <begin position="99"/>
        <end position="119"/>
    </location>
</feature>
<evidence type="ECO:0000313" key="9">
    <source>
        <dbReference type="EMBL" id="VYT98217.1"/>
    </source>
</evidence>
<dbReference type="PANTHER" id="PTHR23517">
    <property type="entry name" value="RESISTANCE PROTEIN MDTM, PUTATIVE-RELATED-RELATED"/>
    <property type="match status" value="1"/>
</dbReference>
<keyword evidence="3" id="KW-1003">Cell membrane</keyword>
<evidence type="ECO:0000256" key="4">
    <source>
        <dbReference type="ARBA" id="ARBA00022692"/>
    </source>
</evidence>
<feature type="transmembrane region" description="Helical" evidence="7">
    <location>
        <begin position="166"/>
        <end position="188"/>
    </location>
</feature>
<dbReference type="InterPro" id="IPR036259">
    <property type="entry name" value="MFS_trans_sf"/>
</dbReference>
<feature type="transmembrane region" description="Helical" evidence="7">
    <location>
        <begin position="74"/>
        <end position="93"/>
    </location>
</feature>
<dbReference type="InterPro" id="IPR020846">
    <property type="entry name" value="MFS_dom"/>
</dbReference>
<dbReference type="InterPro" id="IPR011701">
    <property type="entry name" value="MFS"/>
</dbReference>
<dbReference type="PANTHER" id="PTHR23517:SF3">
    <property type="entry name" value="INTEGRAL MEMBRANE TRANSPORT PROTEIN"/>
    <property type="match status" value="1"/>
</dbReference>
<feature type="transmembrane region" description="Helical" evidence="7">
    <location>
        <begin position="140"/>
        <end position="160"/>
    </location>
</feature>
<evidence type="ECO:0000256" key="2">
    <source>
        <dbReference type="ARBA" id="ARBA00022448"/>
    </source>
</evidence>
<feature type="transmembrane region" description="Helical" evidence="7">
    <location>
        <begin position="257"/>
        <end position="278"/>
    </location>
</feature>
<evidence type="ECO:0000256" key="7">
    <source>
        <dbReference type="SAM" id="Phobius"/>
    </source>
</evidence>
<dbReference type="RefSeq" id="WP_118143436.1">
    <property type="nucleotide sequence ID" value="NZ_CACRTL010000027.1"/>
</dbReference>
<evidence type="ECO:0000256" key="1">
    <source>
        <dbReference type="ARBA" id="ARBA00004651"/>
    </source>
</evidence>
<proteinExistence type="predicted"/>
<keyword evidence="5 7" id="KW-1133">Transmembrane helix</keyword>
<dbReference type="GO" id="GO:0005886">
    <property type="term" value="C:plasma membrane"/>
    <property type="evidence" value="ECO:0007669"/>
    <property type="project" value="UniProtKB-SubCell"/>
</dbReference>
<sequence length="409" mass="45185">MNKKQKSIMTAICIYTFVWLMYHITMVTKAYIGMAYPEVSETMLANLVTLPSLTCIIFSFAIGPIALNRSKTKLAISALFTVFLYCVIFYFNGKYHGPFWLYIVACCLAGYGQGCYVPLLNGIINDHFPLEQIGDRIANYNVAINIGAVILLQCGGMIAAKNGGVNWFNAYLLGIFVLLSIVIFYFSAKKNEFDKPSMNFYVNGEKITMHDLPKNVIFWVVVMGLVHCLFYVTQYVFNINVSSYIITEYKLGTATQAGTATSLVRFSLVVFTLMYPLLRKLFKDWMIPAGYLCVGIGLIVMMFSKSLIGAYACAIIIGLATSLAHSTLYAKAAEFVPSHMVGVAMSIAWGIANIGSSLSAYILEFTASFLGGTMMAQFIVGIIFSIFASALAILLYVKKICKKGVKINE</sequence>
<feature type="transmembrane region" description="Helical" evidence="7">
    <location>
        <begin position="216"/>
        <end position="237"/>
    </location>
</feature>
<evidence type="ECO:0000256" key="3">
    <source>
        <dbReference type="ARBA" id="ARBA00022475"/>
    </source>
</evidence>
<accession>A0A6N3B6G9</accession>
<dbReference type="InterPro" id="IPR050171">
    <property type="entry name" value="MFS_Transporters"/>
</dbReference>
<name>A0A6N3B6G9_9FIRM</name>
<feature type="transmembrane region" description="Helical" evidence="7">
    <location>
        <begin position="285"/>
        <end position="303"/>
    </location>
</feature>
<organism evidence="9">
    <name type="scientific">Thomasclavelia ramosa</name>
    <dbReference type="NCBI Taxonomy" id="1547"/>
    <lineage>
        <taxon>Bacteria</taxon>
        <taxon>Bacillati</taxon>
        <taxon>Bacillota</taxon>
        <taxon>Erysipelotrichia</taxon>
        <taxon>Erysipelotrichales</taxon>
        <taxon>Coprobacillaceae</taxon>
        <taxon>Thomasclavelia</taxon>
    </lineage>
</organism>
<reference evidence="9" key="1">
    <citation type="submission" date="2019-11" db="EMBL/GenBank/DDBJ databases">
        <authorList>
            <person name="Feng L."/>
        </authorList>
    </citation>
    <scope>NUCLEOTIDE SEQUENCE</scope>
    <source>
        <strain evidence="9">CramosumLFYP8</strain>
    </source>
</reference>
<dbReference type="SUPFAM" id="SSF103473">
    <property type="entry name" value="MFS general substrate transporter"/>
    <property type="match status" value="1"/>
</dbReference>
<dbReference type="AlphaFoldDB" id="A0A6N3B6G9"/>
<keyword evidence="4 7" id="KW-0812">Transmembrane</keyword>
<feature type="domain" description="Major facilitator superfamily (MFS) profile" evidence="8">
    <location>
        <begin position="1"/>
        <end position="400"/>
    </location>
</feature>
<dbReference type="GO" id="GO:0022857">
    <property type="term" value="F:transmembrane transporter activity"/>
    <property type="evidence" value="ECO:0007669"/>
    <property type="project" value="InterPro"/>
</dbReference>
<keyword evidence="6 7" id="KW-0472">Membrane</keyword>
<feature type="transmembrane region" description="Helical" evidence="7">
    <location>
        <begin position="341"/>
        <end position="363"/>
    </location>
</feature>
<dbReference type="EMBL" id="CACRTL010000027">
    <property type="protein sequence ID" value="VYT98217.1"/>
    <property type="molecule type" value="Genomic_DNA"/>
</dbReference>
<protein>
    <submittedName>
        <fullName evidence="9">Major Facilitator Superfamily protein</fullName>
    </submittedName>
</protein>
<dbReference type="PROSITE" id="PS50850">
    <property type="entry name" value="MFS"/>
    <property type="match status" value="1"/>
</dbReference>
<evidence type="ECO:0000256" key="5">
    <source>
        <dbReference type="ARBA" id="ARBA00022989"/>
    </source>
</evidence>
<comment type="subcellular location">
    <subcellularLocation>
        <location evidence="1">Cell membrane</location>
        <topology evidence="1">Multi-pass membrane protein</topology>
    </subcellularLocation>
</comment>
<evidence type="ECO:0000256" key="6">
    <source>
        <dbReference type="ARBA" id="ARBA00023136"/>
    </source>
</evidence>
<dbReference type="Gene3D" id="1.20.1250.20">
    <property type="entry name" value="MFS general substrate transporter like domains"/>
    <property type="match status" value="2"/>
</dbReference>
<feature type="transmembrane region" description="Helical" evidence="7">
    <location>
        <begin position="309"/>
        <end position="329"/>
    </location>
</feature>
<dbReference type="Pfam" id="PF07690">
    <property type="entry name" value="MFS_1"/>
    <property type="match status" value="1"/>
</dbReference>